<dbReference type="InterPro" id="IPR011990">
    <property type="entry name" value="TPR-like_helical_dom_sf"/>
</dbReference>
<keyword evidence="1" id="KW-0812">Transmembrane</keyword>
<sequence>MALRRHRLPRFWLAITLGSVAAAIGLGYWWERQLPVRLEQASTSGRLDDCLRYSEQMAALSWLPGRSPFDRGRCLRAKADQLWGQENWSEALRLQRQVINSRAGTPADRERLARWQRQLRAVAMNRFQAGDLPGALAALTPLGEERQDDGRSMGDDLQEIWNRNRSQLERATLLVKQKRWWEALDSLNRIDHPWWRQQSDPLRQEVKKGLDQLKGLDREHDTHGSLPHTVSGEKLDGLVQRRIAAGMDEWQAFQEACKELGGRVVEAGPESACQRGAP</sequence>
<accession>A0ABU5SWQ6</accession>
<dbReference type="Gene3D" id="1.25.40.10">
    <property type="entry name" value="Tetratricopeptide repeat domain"/>
    <property type="match status" value="1"/>
</dbReference>
<dbReference type="Proteomes" id="UP001302329">
    <property type="component" value="Unassembled WGS sequence"/>
</dbReference>
<dbReference type="EMBL" id="JAYGHY010000032">
    <property type="protein sequence ID" value="MEA5442959.1"/>
    <property type="molecule type" value="Genomic_DNA"/>
</dbReference>
<proteinExistence type="predicted"/>
<keyword evidence="3" id="KW-1185">Reference proteome</keyword>
<feature type="transmembrane region" description="Helical" evidence="1">
    <location>
        <begin position="12"/>
        <end position="30"/>
    </location>
</feature>
<dbReference type="RefSeq" id="WP_323356988.1">
    <property type="nucleotide sequence ID" value="NZ_JAYGHY010000032.1"/>
</dbReference>
<reference evidence="2 3" key="1">
    <citation type="submission" date="2023-12" db="EMBL/GenBank/DDBJ databases">
        <title>Baltic Sea Cyanobacteria.</title>
        <authorList>
            <person name="Delbaje E."/>
            <person name="Fewer D.P."/>
            <person name="Shishido T.K."/>
        </authorList>
    </citation>
    <scope>NUCLEOTIDE SEQUENCE [LARGE SCALE GENOMIC DNA]</scope>
    <source>
        <strain evidence="2 3">UHCC 0281</strain>
    </source>
</reference>
<protein>
    <submittedName>
        <fullName evidence="2">Uncharacterized protein</fullName>
    </submittedName>
</protein>
<evidence type="ECO:0000256" key="1">
    <source>
        <dbReference type="SAM" id="Phobius"/>
    </source>
</evidence>
<name>A0ABU5SWQ6_9CYAN</name>
<keyword evidence="1" id="KW-1133">Transmembrane helix</keyword>
<evidence type="ECO:0000313" key="2">
    <source>
        <dbReference type="EMBL" id="MEA5442959.1"/>
    </source>
</evidence>
<organism evidence="2 3">
    <name type="scientific">Cyanobium gracile UHCC 0281</name>
    <dbReference type="NCBI Taxonomy" id="3110309"/>
    <lineage>
        <taxon>Bacteria</taxon>
        <taxon>Bacillati</taxon>
        <taxon>Cyanobacteriota</taxon>
        <taxon>Cyanophyceae</taxon>
        <taxon>Synechococcales</taxon>
        <taxon>Prochlorococcaceae</taxon>
        <taxon>Cyanobium</taxon>
    </lineage>
</organism>
<gene>
    <name evidence="2" type="ORF">VB739_10400</name>
</gene>
<keyword evidence="1" id="KW-0472">Membrane</keyword>
<evidence type="ECO:0000313" key="3">
    <source>
        <dbReference type="Proteomes" id="UP001302329"/>
    </source>
</evidence>
<comment type="caution">
    <text evidence="2">The sequence shown here is derived from an EMBL/GenBank/DDBJ whole genome shotgun (WGS) entry which is preliminary data.</text>
</comment>